<evidence type="ECO:0000256" key="1">
    <source>
        <dbReference type="ARBA" id="ARBA00001971"/>
    </source>
</evidence>
<dbReference type="PRINTS" id="PR00463">
    <property type="entry name" value="EP450I"/>
</dbReference>
<reference evidence="7 8" key="1">
    <citation type="submission" date="2019-06" db="EMBL/GenBank/DDBJ databases">
        <authorList>
            <person name="Broberg M."/>
        </authorList>
    </citation>
    <scope>NUCLEOTIDE SEQUENCE [LARGE SCALE GENOMIC DNA]</scope>
</reference>
<dbReference type="InterPro" id="IPR017972">
    <property type="entry name" value="Cyt_P450_CS"/>
</dbReference>
<dbReference type="PROSITE" id="PS00086">
    <property type="entry name" value="CYTOCHROME_P450"/>
    <property type="match status" value="1"/>
</dbReference>
<comment type="similarity">
    <text evidence="5">Belongs to the cytochrome P450 family.</text>
</comment>
<keyword evidence="6" id="KW-0812">Transmembrane</keyword>
<keyword evidence="2 5" id="KW-0349">Heme</keyword>
<dbReference type="InterPro" id="IPR036396">
    <property type="entry name" value="Cyt_P450_sf"/>
</dbReference>
<evidence type="ECO:0000256" key="4">
    <source>
        <dbReference type="ARBA" id="ARBA00023004"/>
    </source>
</evidence>
<keyword evidence="6" id="KW-1133">Transmembrane helix</keyword>
<sequence>MYLNTALVHIVSKYLSSNMLVFLHNPLWLIVVLCGAVLLYLVVQPWFSPQRHLPGPFLARITRLWLFKKVYHGTFPTTNIELHRKYGTCDPDACLGPIVRIAPNEYSIDDLSAAKTIYGSGKGFRKSSWYEGSGNPFGPRASMFVESDPHLHATFRRKIAAAYSMTNLVRLESFVDKCTEILGLRLDEFAKAGIRIDVSHWMQCYAFDVGERFGFLDMGEDIQGIMSSLTDYLLYCARVGIFPEWHRTLFRRQMKSSKLAGLAHIRKFAESQLEHKYNQTSTKGESDSSMPIDMITKFLRIHDQDPSKINKDEILSVGMMNVGAGSDTTSISLSSVLFNLIKYPQTLERLRLEIKEHESDDSISDPIRFSEAHNLPYLQAVLKEALRMHPATGLILGRVVPPGGTTLAGQYFDSGTVVGINSWVAHANQDVYGADANIFRPERWLEDSELVKRRESYFMTFGQGSRTCIGKNISMMEMSKVIPQIVRHYDLLPQTASGNPEWNTENVWFVKTRDFYCKVRKVSS</sequence>
<dbReference type="PRINTS" id="PR00385">
    <property type="entry name" value="P450"/>
</dbReference>
<evidence type="ECO:0000256" key="2">
    <source>
        <dbReference type="ARBA" id="ARBA00022617"/>
    </source>
</evidence>
<dbReference type="PANTHER" id="PTHR24305">
    <property type="entry name" value="CYTOCHROME P450"/>
    <property type="match status" value="1"/>
</dbReference>
<keyword evidence="8" id="KW-1185">Reference proteome</keyword>
<dbReference type="SUPFAM" id="SSF48264">
    <property type="entry name" value="Cytochrome P450"/>
    <property type="match status" value="1"/>
</dbReference>
<evidence type="ECO:0000256" key="6">
    <source>
        <dbReference type="SAM" id="Phobius"/>
    </source>
</evidence>
<keyword evidence="6" id="KW-0472">Membrane</keyword>
<dbReference type="PANTHER" id="PTHR24305:SF190">
    <property type="entry name" value="P450, PUTATIVE (EUROFUNG)-RELATED"/>
    <property type="match status" value="1"/>
</dbReference>
<proteinExistence type="inferred from homology"/>
<accession>A0ABY6U3W5</accession>
<dbReference type="CDD" id="cd11060">
    <property type="entry name" value="CYP57A1-like"/>
    <property type="match status" value="1"/>
</dbReference>
<evidence type="ECO:0000313" key="7">
    <source>
        <dbReference type="EMBL" id="VUC25700.1"/>
    </source>
</evidence>
<dbReference type="InterPro" id="IPR001128">
    <property type="entry name" value="Cyt_P450"/>
</dbReference>
<evidence type="ECO:0000313" key="8">
    <source>
        <dbReference type="Proteomes" id="UP000766486"/>
    </source>
</evidence>
<dbReference type="InterPro" id="IPR002401">
    <property type="entry name" value="Cyt_P450_E_grp-I"/>
</dbReference>
<dbReference type="InterPro" id="IPR050121">
    <property type="entry name" value="Cytochrome_P450_monoxygenase"/>
</dbReference>
<name>A0ABY6U3W5_BIOOC</name>
<evidence type="ECO:0000256" key="3">
    <source>
        <dbReference type="ARBA" id="ARBA00022723"/>
    </source>
</evidence>
<comment type="caution">
    <text evidence="7">The sequence shown here is derived from an EMBL/GenBank/DDBJ whole genome shotgun (WGS) entry which is preliminary data.</text>
</comment>
<dbReference type="Gene3D" id="1.10.630.10">
    <property type="entry name" value="Cytochrome P450"/>
    <property type="match status" value="1"/>
</dbReference>
<keyword evidence="5" id="KW-0503">Monooxygenase</keyword>
<dbReference type="Proteomes" id="UP000766486">
    <property type="component" value="Unassembled WGS sequence"/>
</dbReference>
<evidence type="ECO:0000256" key="5">
    <source>
        <dbReference type="RuleBase" id="RU000461"/>
    </source>
</evidence>
<keyword evidence="4 5" id="KW-0408">Iron</keyword>
<comment type="cofactor">
    <cofactor evidence="1">
        <name>heme</name>
        <dbReference type="ChEBI" id="CHEBI:30413"/>
    </cofactor>
</comment>
<organism evidence="7 8">
    <name type="scientific">Bionectria ochroleuca</name>
    <name type="common">Gliocladium roseum</name>
    <dbReference type="NCBI Taxonomy" id="29856"/>
    <lineage>
        <taxon>Eukaryota</taxon>
        <taxon>Fungi</taxon>
        <taxon>Dikarya</taxon>
        <taxon>Ascomycota</taxon>
        <taxon>Pezizomycotina</taxon>
        <taxon>Sordariomycetes</taxon>
        <taxon>Hypocreomycetidae</taxon>
        <taxon>Hypocreales</taxon>
        <taxon>Bionectriaceae</taxon>
        <taxon>Clonostachys</taxon>
    </lineage>
</organism>
<feature type="transmembrane region" description="Helical" evidence="6">
    <location>
        <begin position="20"/>
        <end position="43"/>
    </location>
</feature>
<keyword evidence="5" id="KW-0560">Oxidoreductase</keyword>
<evidence type="ECO:0008006" key="9">
    <source>
        <dbReference type="Google" id="ProtNLM"/>
    </source>
</evidence>
<dbReference type="Pfam" id="PF00067">
    <property type="entry name" value="p450"/>
    <property type="match status" value="1"/>
</dbReference>
<protein>
    <recommendedName>
        <fullName evidence="9">Ig-like domain-containing protein</fullName>
    </recommendedName>
</protein>
<gene>
    <name evidence="7" type="ORF">CLO192961_LOCUS174689</name>
</gene>
<dbReference type="EMBL" id="CABFNS010000739">
    <property type="protein sequence ID" value="VUC25700.1"/>
    <property type="molecule type" value="Genomic_DNA"/>
</dbReference>
<keyword evidence="3 5" id="KW-0479">Metal-binding</keyword>